<evidence type="ECO:0000256" key="1">
    <source>
        <dbReference type="SAM" id="Phobius"/>
    </source>
</evidence>
<keyword evidence="1" id="KW-0472">Membrane</keyword>
<dbReference type="AlphaFoldDB" id="A0A174GNV8"/>
<keyword evidence="1" id="KW-1133">Transmembrane helix</keyword>
<evidence type="ECO:0000313" key="2">
    <source>
        <dbReference type="EMBL" id="CUO62125.1"/>
    </source>
</evidence>
<proteinExistence type="predicted"/>
<dbReference type="Proteomes" id="UP000095645">
    <property type="component" value="Unassembled WGS sequence"/>
</dbReference>
<evidence type="ECO:0000313" key="3">
    <source>
        <dbReference type="Proteomes" id="UP000095645"/>
    </source>
</evidence>
<feature type="transmembrane region" description="Helical" evidence="1">
    <location>
        <begin position="23"/>
        <end position="42"/>
    </location>
</feature>
<keyword evidence="1" id="KW-0812">Transmembrane</keyword>
<reference evidence="2 3" key="1">
    <citation type="submission" date="2015-09" db="EMBL/GenBank/DDBJ databases">
        <authorList>
            <consortium name="Pathogen Informatics"/>
        </authorList>
    </citation>
    <scope>NUCLEOTIDE SEQUENCE [LARGE SCALE GENOMIC DNA]</scope>
    <source>
        <strain evidence="2 3">2789STDY5834861</strain>
    </source>
</reference>
<protein>
    <submittedName>
        <fullName evidence="2">Uncharacterized protein</fullName>
    </submittedName>
</protein>
<name>A0A174GNV8_9FIRM</name>
<accession>A0A174GNV8</accession>
<organism evidence="2 3">
    <name type="scientific">Blautia obeum</name>
    <dbReference type="NCBI Taxonomy" id="40520"/>
    <lineage>
        <taxon>Bacteria</taxon>
        <taxon>Bacillati</taxon>
        <taxon>Bacillota</taxon>
        <taxon>Clostridia</taxon>
        <taxon>Lachnospirales</taxon>
        <taxon>Lachnospiraceae</taxon>
        <taxon>Blautia</taxon>
    </lineage>
</organism>
<gene>
    <name evidence="2" type="ORF">ERS852476_03428</name>
</gene>
<dbReference type="EMBL" id="CYZP01000045">
    <property type="protein sequence ID" value="CUO62125.1"/>
    <property type="molecule type" value="Genomic_DNA"/>
</dbReference>
<sequence length="160" mass="17688">MILYGQQIEFCVEVMVVKKKVTIVLGIISIVAISTMIMFSIYKSSEAYRKANAAIQWDCSVTCAEESTPDSYVITYSDAKILSKTGVLTVQNRNDFNIIVHLLCEGKQELVSGSIPAGGCYSFLNVTDKEHTVGIHADVGENTDIKVFVYDGKDTEPYTR</sequence>